<evidence type="ECO:0008006" key="3">
    <source>
        <dbReference type="Google" id="ProtNLM"/>
    </source>
</evidence>
<protein>
    <recommendedName>
        <fullName evidence="3">Heterokaryon incompatibility domain-containing protein</fullName>
    </recommendedName>
</protein>
<organism evidence="1 2">
    <name type="scientific">Armillaria ostoyae</name>
    <name type="common">Armillaria root rot fungus</name>
    <dbReference type="NCBI Taxonomy" id="47428"/>
    <lineage>
        <taxon>Eukaryota</taxon>
        <taxon>Fungi</taxon>
        <taxon>Dikarya</taxon>
        <taxon>Basidiomycota</taxon>
        <taxon>Agaricomycotina</taxon>
        <taxon>Agaricomycetes</taxon>
        <taxon>Agaricomycetidae</taxon>
        <taxon>Agaricales</taxon>
        <taxon>Marasmiineae</taxon>
        <taxon>Physalacriaceae</taxon>
        <taxon>Armillaria</taxon>
    </lineage>
</organism>
<evidence type="ECO:0000313" key="2">
    <source>
        <dbReference type="Proteomes" id="UP000219338"/>
    </source>
</evidence>
<name>A0A284RCP7_ARMOS</name>
<keyword evidence="2" id="KW-1185">Reference proteome</keyword>
<evidence type="ECO:0000313" key="1">
    <source>
        <dbReference type="EMBL" id="SJL06505.1"/>
    </source>
</evidence>
<sequence length="476" mass="53837">MSVSDWWLQQRISVSKFPKRLRKSWGRTNGPPIHYSNCPDLPEITLSVLSETGQAELTIPVLKQRSYTGNAPLISFALANTPCADLGIDGVLEKLNATLGTSFTLRSRILRLLGIVQLHSILEPYVTRNDDFGTVYARLRLYWYDYDVATIKGNLRTGEEKDKEMQRRVLIHDRITQAECPPSTRVGSTCQSGGAILGFTHAWVDEKDRVDVITPINGYEWPVPMPKDANLDLIRIEMLNLGAEYAWLDVLCLRQEGGKSEHLRPEEWKLDVPTIGSVYAETFRVEISLRMEIGGDTGKDIMDKEVQGKFDEQLVLLREIRQWDMTLEILSEMQNRVSTKPLDKVAGLAYVLRVDPIPIYDPRQLEANAWEVLVDAMLPGKHAELLFYYPHGPRSDWLPEEVSRTKDPDADWCCGYRIESGDVRGLAEVPKEGKPRLGELVFRDAAGSLHTFKIAPLVGFKFGSLGGRAAEREWEV</sequence>
<gene>
    <name evidence="1" type="ORF">ARMOST_09844</name>
</gene>
<dbReference type="Proteomes" id="UP000219338">
    <property type="component" value="Unassembled WGS sequence"/>
</dbReference>
<dbReference type="OrthoDB" id="2821461at2759"/>
<dbReference type="AlphaFoldDB" id="A0A284RCP7"/>
<reference evidence="2" key="1">
    <citation type="journal article" date="2017" name="Nat. Ecol. Evol.">
        <title>Genome expansion and lineage-specific genetic innovations in the forest pathogenic fungi Armillaria.</title>
        <authorList>
            <person name="Sipos G."/>
            <person name="Prasanna A.N."/>
            <person name="Walter M.C."/>
            <person name="O'Connor E."/>
            <person name="Balint B."/>
            <person name="Krizsan K."/>
            <person name="Kiss B."/>
            <person name="Hess J."/>
            <person name="Varga T."/>
            <person name="Slot J."/>
            <person name="Riley R."/>
            <person name="Boka B."/>
            <person name="Rigling D."/>
            <person name="Barry K."/>
            <person name="Lee J."/>
            <person name="Mihaltcheva S."/>
            <person name="LaButti K."/>
            <person name="Lipzen A."/>
            <person name="Waldron R."/>
            <person name="Moloney N.M."/>
            <person name="Sperisen C."/>
            <person name="Kredics L."/>
            <person name="Vagvoelgyi C."/>
            <person name="Patrignani A."/>
            <person name="Fitzpatrick D."/>
            <person name="Nagy I."/>
            <person name="Doyle S."/>
            <person name="Anderson J.B."/>
            <person name="Grigoriev I.V."/>
            <person name="Gueldener U."/>
            <person name="Muensterkoetter M."/>
            <person name="Nagy L.G."/>
        </authorList>
    </citation>
    <scope>NUCLEOTIDE SEQUENCE [LARGE SCALE GENOMIC DNA]</scope>
    <source>
        <strain evidence="2">C18/9</strain>
    </source>
</reference>
<proteinExistence type="predicted"/>
<accession>A0A284RCP7</accession>
<dbReference type="EMBL" id="FUEG01000007">
    <property type="protein sequence ID" value="SJL06505.1"/>
    <property type="molecule type" value="Genomic_DNA"/>
</dbReference>